<evidence type="ECO:0008006" key="4">
    <source>
        <dbReference type="Google" id="ProtNLM"/>
    </source>
</evidence>
<feature type="transmembrane region" description="Helical" evidence="1">
    <location>
        <begin position="214"/>
        <end position="231"/>
    </location>
</feature>
<dbReference type="PANTHER" id="PTHR36111:SF2">
    <property type="entry name" value="INNER MEMBRANE PROTEIN"/>
    <property type="match status" value="1"/>
</dbReference>
<sequence length="234" mass="25021">MALLGTVVNAFAVVLGSLLGLILPRLREEMRTQVMQGVGLVVTVMGLSMAMRSENIIVILVSLVLGGVVGGWLHLDEQLKRFGRWMEERFGNKEGFASGFITATLVFCVGPMAVLGALAGGLKGEHELLFTKAMLDGFTAIIFTSSLGVGVLFSAVPIFLYQGVIALSAEWIIRLFQGPLLDRILEDLTAVGGIMIIAIGLNLLNLTRIRVADWLPALPVAVVAAAVYDAIPFL</sequence>
<feature type="transmembrane region" description="Helical" evidence="1">
    <location>
        <begin position="96"/>
        <end position="120"/>
    </location>
</feature>
<proteinExistence type="predicted"/>
<keyword evidence="1" id="KW-0812">Transmembrane</keyword>
<feature type="transmembrane region" description="Helical" evidence="1">
    <location>
        <begin position="140"/>
        <end position="167"/>
    </location>
</feature>
<keyword evidence="3" id="KW-1185">Reference proteome</keyword>
<feature type="transmembrane region" description="Helical" evidence="1">
    <location>
        <begin position="6"/>
        <end position="26"/>
    </location>
</feature>
<organism evidence="2 3">
    <name type="scientific">Planifilum fimeticola</name>
    <dbReference type="NCBI Taxonomy" id="201975"/>
    <lineage>
        <taxon>Bacteria</taxon>
        <taxon>Bacillati</taxon>
        <taxon>Bacillota</taxon>
        <taxon>Bacilli</taxon>
        <taxon>Bacillales</taxon>
        <taxon>Thermoactinomycetaceae</taxon>
        <taxon>Planifilum</taxon>
    </lineage>
</organism>
<comment type="caution">
    <text evidence="2">The sequence shown here is derived from an EMBL/GenBank/DDBJ whole genome shotgun (WGS) entry which is preliminary data.</text>
</comment>
<dbReference type="PANTHER" id="PTHR36111">
    <property type="entry name" value="INNER MEMBRANE PROTEIN-RELATED"/>
    <property type="match status" value="1"/>
</dbReference>
<protein>
    <recommendedName>
        <fullName evidence="4">Membrane protein YdfK</fullName>
    </recommendedName>
</protein>
<gene>
    <name evidence="2" type="ORF">CLV97_103143</name>
</gene>
<dbReference type="AlphaFoldDB" id="A0A2T0LI87"/>
<evidence type="ECO:0000313" key="2">
    <source>
        <dbReference type="EMBL" id="PRX42128.1"/>
    </source>
</evidence>
<dbReference type="OrthoDB" id="9797976at2"/>
<evidence type="ECO:0000313" key="3">
    <source>
        <dbReference type="Proteomes" id="UP000237797"/>
    </source>
</evidence>
<keyword evidence="1" id="KW-0472">Membrane</keyword>
<reference evidence="2 3" key="1">
    <citation type="submission" date="2018-03" db="EMBL/GenBank/DDBJ databases">
        <title>Genomic Encyclopedia of Archaeal and Bacterial Type Strains, Phase II (KMG-II): from individual species to whole genera.</title>
        <authorList>
            <person name="Goeker M."/>
        </authorList>
    </citation>
    <scope>NUCLEOTIDE SEQUENCE [LARGE SCALE GENOMIC DNA]</scope>
    <source>
        <strain evidence="2 3">DSM 44946</strain>
    </source>
</reference>
<dbReference type="Proteomes" id="UP000237797">
    <property type="component" value="Unassembled WGS sequence"/>
</dbReference>
<evidence type="ECO:0000256" key="1">
    <source>
        <dbReference type="SAM" id="Phobius"/>
    </source>
</evidence>
<dbReference type="Pfam" id="PF04474">
    <property type="entry name" value="DUF554"/>
    <property type="match status" value="1"/>
</dbReference>
<dbReference type="RefSeq" id="WP_106344082.1">
    <property type="nucleotide sequence ID" value="NZ_PVNE01000003.1"/>
</dbReference>
<dbReference type="EMBL" id="PVNE01000003">
    <property type="protein sequence ID" value="PRX42128.1"/>
    <property type="molecule type" value="Genomic_DNA"/>
</dbReference>
<name>A0A2T0LI87_9BACL</name>
<keyword evidence="1" id="KW-1133">Transmembrane helix</keyword>
<dbReference type="InterPro" id="IPR007563">
    <property type="entry name" value="DUF554"/>
</dbReference>
<feature type="transmembrane region" description="Helical" evidence="1">
    <location>
        <begin position="188"/>
        <end position="208"/>
    </location>
</feature>
<accession>A0A2T0LI87</accession>
<feature type="transmembrane region" description="Helical" evidence="1">
    <location>
        <begin position="56"/>
        <end position="75"/>
    </location>
</feature>